<dbReference type="Gene3D" id="3.40.50.720">
    <property type="entry name" value="NAD(P)-binding Rossmann-like Domain"/>
    <property type="match status" value="1"/>
</dbReference>
<organism evidence="4 5">
    <name type="scientific">Extremus antarcticus</name>
    <dbReference type="NCBI Taxonomy" id="702011"/>
    <lineage>
        <taxon>Eukaryota</taxon>
        <taxon>Fungi</taxon>
        <taxon>Dikarya</taxon>
        <taxon>Ascomycota</taxon>
        <taxon>Pezizomycotina</taxon>
        <taxon>Dothideomycetes</taxon>
        <taxon>Dothideomycetidae</taxon>
        <taxon>Mycosphaerellales</taxon>
        <taxon>Extremaceae</taxon>
        <taxon>Extremus</taxon>
    </lineage>
</organism>
<dbReference type="SUPFAM" id="SSF51735">
    <property type="entry name" value="NAD(P)-binding Rossmann-fold domains"/>
    <property type="match status" value="1"/>
</dbReference>
<accession>A0AAJ0DBG7</accession>
<proteinExistence type="predicted"/>
<evidence type="ECO:0000313" key="5">
    <source>
        <dbReference type="Proteomes" id="UP001271007"/>
    </source>
</evidence>
<feature type="domain" description="Alcohol dehydrogenase-like C-terminal" evidence="2">
    <location>
        <begin position="113"/>
        <end position="240"/>
    </location>
</feature>
<sequence length="305" mass="33662">MEKLLWSIQGKAMYTLYIGNPTLTDNRVLCNSCLSCKAGQGHCCSNIGYVGGSTSGGYGEYVAVDEQSLYPLGDIPLEYAAVIEPLAVVHHAIKESGVKDWKDKTVLVLGGGPIGFALLLLLRAHGATNVVVSEPATRRREQVSEYAQVVIDPVKEKVGDKCRELTDGRGVDVIFDCAGVPIALQAGFDAIRASGLYMMVAVWEKPLTLPCWEFLAKHITVKGVLIFSTEDFREVMQMVAEDQLNILSFLSFLIPLFPGRIGLDDIVEKGFKELINNKDKHQDTSEPEEHHYSIAVEYEDHEIYP</sequence>
<dbReference type="InterPro" id="IPR013154">
    <property type="entry name" value="ADH-like_N"/>
</dbReference>
<dbReference type="Pfam" id="PF00107">
    <property type="entry name" value="ADH_zinc_N"/>
    <property type="match status" value="1"/>
</dbReference>
<evidence type="ECO:0000313" key="4">
    <source>
        <dbReference type="EMBL" id="KAK3050852.1"/>
    </source>
</evidence>
<dbReference type="EMBL" id="JAWDJX010000029">
    <property type="protein sequence ID" value="KAK3050852.1"/>
    <property type="molecule type" value="Genomic_DNA"/>
</dbReference>
<dbReference type="PANTHER" id="PTHR43401">
    <property type="entry name" value="L-THREONINE 3-DEHYDROGENASE"/>
    <property type="match status" value="1"/>
</dbReference>
<reference evidence="4" key="1">
    <citation type="submission" date="2023-04" db="EMBL/GenBank/DDBJ databases">
        <title>Black Yeasts Isolated from many extreme environments.</title>
        <authorList>
            <person name="Coleine C."/>
            <person name="Stajich J.E."/>
            <person name="Selbmann L."/>
        </authorList>
    </citation>
    <scope>NUCLEOTIDE SEQUENCE</scope>
    <source>
        <strain evidence="4">CCFEE 5312</strain>
    </source>
</reference>
<keyword evidence="5" id="KW-1185">Reference proteome</keyword>
<gene>
    <name evidence="4" type="ORF">LTR09_007930</name>
</gene>
<dbReference type="Proteomes" id="UP001271007">
    <property type="component" value="Unassembled WGS sequence"/>
</dbReference>
<dbReference type="Pfam" id="PF08240">
    <property type="entry name" value="ADH_N"/>
    <property type="match status" value="1"/>
</dbReference>
<keyword evidence="1" id="KW-0560">Oxidoreductase</keyword>
<dbReference type="AlphaFoldDB" id="A0AAJ0DBG7"/>
<evidence type="ECO:0000256" key="1">
    <source>
        <dbReference type="ARBA" id="ARBA00023002"/>
    </source>
</evidence>
<dbReference type="PANTHER" id="PTHR43401:SF2">
    <property type="entry name" value="L-THREONINE 3-DEHYDROGENASE"/>
    <property type="match status" value="1"/>
</dbReference>
<evidence type="ECO:0000259" key="2">
    <source>
        <dbReference type="Pfam" id="PF00107"/>
    </source>
</evidence>
<dbReference type="SUPFAM" id="SSF50129">
    <property type="entry name" value="GroES-like"/>
    <property type="match status" value="1"/>
</dbReference>
<dbReference type="Gene3D" id="3.90.180.10">
    <property type="entry name" value="Medium-chain alcohol dehydrogenases, catalytic domain"/>
    <property type="match status" value="1"/>
</dbReference>
<dbReference type="InterPro" id="IPR036291">
    <property type="entry name" value="NAD(P)-bd_dom_sf"/>
</dbReference>
<feature type="domain" description="Alcohol dehydrogenase-like N-terminal" evidence="3">
    <location>
        <begin position="26"/>
        <end position="73"/>
    </location>
</feature>
<dbReference type="InterPro" id="IPR050129">
    <property type="entry name" value="Zn_alcohol_dh"/>
</dbReference>
<name>A0AAJ0DBG7_9PEZI</name>
<protein>
    <submittedName>
        <fullName evidence="4">Uncharacterized protein</fullName>
    </submittedName>
</protein>
<dbReference type="GO" id="GO:0016491">
    <property type="term" value="F:oxidoreductase activity"/>
    <property type="evidence" value="ECO:0007669"/>
    <property type="project" value="UniProtKB-KW"/>
</dbReference>
<evidence type="ECO:0000259" key="3">
    <source>
        <dbReference type="Pfam" id="PF08240"/>
    </source>
</evidence>
<comment type="caution">
    <text evidence="4">The sequence shown here is derived from an EMBL/GenBank/DDBJ whole genome shotgun (WGS) entry which is preliminary data.</text>
</comment>
<dbReference type="InterPro" id="IPR011032">
    <property type="entry name" value="GroES-like_sf"/>
</dbReference>
<dbReference type="InterPro" id="IPR013149">
    <property type="entry name" value="ADH-like_C"/>
</dbReference>